<dbReference type="PROSITE" id="PS50157">
    <property type="entry name" value="ZINC_FINGER_C2H2_2"/>
    <property type="match status" value="6"/>
</dbReference>
<dbReference type="InterPro" id="IPR013087">
    <property type="entry name" value="Znf_C2H2_type"/>
</dbReference>
<dbReference type="Pfam" id="PF00096">
    <property type="entry name" value="zf-C2H2"/>
    <property type="match status" value="5"/>
</dbReference>
<dbReference type="AlphaFoldDB" id="A0A813VDX8"/>
<dbReference type="FunFam" id="3.30.160.60:FF:000251">
    <property type="entry name" value="FEZ family zinc finger 2"/>
    <property type="match status" value="1"/>
</dbReference>
<dbReference type="EMBL" id="CAJNOJ010000019">
    <property type="protein sequence ID" value="CAF0836316.1"/>
    <property type="molecule type" value="Genomic_DNA"/>
</dbReference>
<evidence type="ECO:0000256" key="1">
    <source>
        <dbReference type="ARBA" id="ARBA00022723"/>
    </source>
</evidence>
<dbReference type="InterPro" id="IPR036236">
    <property type="entry name" value="Znf_C2H2_sf"/>
</dbReference>
<reference evidence="8" key="1">
    <citation type="submission" date="2021-02" db="EMBL/GenBank/DDBJ databases">
        <authorList>
            <person name="Nowell W R."/>
        </authorList>
    </citation>
    <scope>NUCLEOTIDE SEQUENCE</scope>
</reference>
<dbReference type="PANTHER" id="PTHR23226">
    <property type="entry name" value="ZINC FINGER AND SCAN DOMAIN-CONTAINING"/>
    <property type="match status" value="1"/>
</dbReference>
<evidence type="ECO:0000256" key="5">
    <source>
        <dbReference type="PROSITE-ProRule" id="PRU00042"/>
    </source>
</evidence>
<feature type="compositionally biased region" description="Acidic residues" evidence="6">
    <location>
        <begin position="152"/>
        <end position="172"/>
    </location>
</feature>
<dbReference type="SUPFAM" id="SSF57667">
    <property type="entry name" value="beta-beta-alpha zinc fingers"/>
    <property type="match status" value="3"/>
</dbReference>
<evidence type="ECO:0000313" key="8">
    <source>
        <dbReference type="EMBL" id="CAF0836316.1"/>
    </source>
</evidence>
<proteinExistence type="predicted"/>
<evidence type="ECO:0000256" key="4">
    <source>
        <dbReference type="ARBA" id="ARBA00022833"/>
    </source>
</evidence>
<feature type="domain" description="C2H2-type" evidence="7">
    <location>
        <begin position="198"/>
        <end position="225"/>
    </location>
</feature>
<feature type="domain" description="C2H2-type" evidence="7">
    <location>
        <begin position="338"/>
        <end position="361"/>
    </location>
</feature>
<protein>
    <recommendedName>
        <fullName evidence="7">C2H2-type domain-containing protein</fullName>
    </recommendedName>
</protein>
<keyword evidence="10" id="KW-1185">Reference proteome</keyword>
<evidence type="ECO:0000256" key="6">
    <source>
        <dbReference type="SAM" id="MobiDB-lite"/>
    </source>
</evidence>
<dbReference type="GO" id="GO:0000981">
    <property type="term" value="F:DNA-binding transcription factor activity, RNA polymerase II-specific"/>
    <property type="evidence" value="ECO:0007669"/>
    <property type="project" value="TreeGrafter"/>
</dbReference>
<sequence>MAKTKSNELKFSIQNLIDTTTTTACDKIEQKSSINTQCLQTGLPLKRFAVEPQRPLARRPVIPTLNQKIPHPYWTFLSQTSNKYPTGSIPLNSPMILLNKINQVWEQIHRNQISSLSTVTTTVAPPTVTIENDQTSDDDIDMEASSAQHEIEIEDDDDDDNEDDDDEAEEGECSSSGGLGKKLKSLPNSDENDKLKTYPCTQCGKIFTAQYNLVRHMPVHTGIRPFVCKICGKGFRQASTLCRHKIIHTSEKPHGCRICGKAFNRSSTLNTHMRIHQNFKPWICEYCGKGFHQKGNWKNHKLTHSSIKQYKCTICSKAFHQIYNLKFHMYTHSKTKPYACMICSKGFCRNFDLKKHMRNVHCRASNNNHPAVRIETNTVQVLYPDVAKRLPSVPVCHKQAIPNENIDRIIAANLEEQSLI</sequence>
<dbReference type="SMART" id="SM00355">
    <property type="entry name" value="ZnF_C2H2"/>
    <property type="match status" value="6"/>
</dbReference>
<dbReference type="PROSITE" id="PS00028">
    <property type="entry name" value="ZINC_FINGER_C2H2_1"/>
    <property type="match status" value="6"/>
</dbReference>
<keyword evidence="4" id="KW-0862">Zinc</keyword>
<dbReference type="FunFam" id="3.30.160.60:FF:000164">
    <property type="entry name" value="Fez family zinc finger protein 2"/>
    <property type="match status" value="1"/>
</dbReference>
<dbReference type="Pfam" id="PF13912">
    <property type="entry name" value="zf-C2H2_6"/>
    <property type="match status" value="1"/>
</dbReference>
<dbReference type="FunFam" id="3.30.160.60:FF:000624">
    <property type="entry name" value="zinc finger protein 697"/>
    <property type="match status" value="1"/>
</dbReference>
<keyword evidence="1" id="KW-0479">Metal-binding</keyword>
<keyword evidence="2" id="KW-0677">Repeat</keyword>
<accession>A0A813VDX8</accession>
<feature type="domain" description="C2H2-type" evidence="7">
    <location>
        <begin position="282"/>
        <end position="309"/>
    </location>
</feature>
<feature type="domain" description="C2H2-type" evidence="7">
    <location>
        <begin position="310"/>
        <end position="337"/>
    </location>
</feature>
<dbReference type="FunFam" id="3.30.160.60:FF:000194">
    <property type="entry name" value="Fez family zinc finger protein 2"/>
    <property type="match status" value="1"/>
</dbReference>
<name>A0A813VDX8_ADIRI</name>
<dbReference type="Proteomes" id="UP000663828">
    <property type="component" value="Unassembled WGS sequence"/>
</dbReference>
<dbReference type="EMBL" id="CAJNOR010005399">
    <property type="protein sequence ID" value="CAF1560739.1"/>
    <property type="molecule type" value="Genomic_DNA"/>
</dbReference>
<dbReference type="Gene3D" id="3.30.160.60">
    <property type="entry name" value="Classic Zinc Finger"/>
    <property type="match status" value="6"/>
</dbReference>
<comment type="caution">
    <text evidence="8">The sequence shown here is derived from an EMBL/GenBank/DDBJ whole genome shotgun (WGS) entry which is preliminary data.</text>
</comment>
<evidence type="ECO:0000259" key="7">
    <source>
        <dbReference type="PROSITE" id="PS50157"/>
    </source>
</evidence>
<feature type="region of interest" description="Disordered" evidence="6">
    <location>
        <begin position="125"/>
        <end position="188"/>
    </location>
</feature>
<dbReference type="GO" id="GO:0000978">
    <property type="term" value="F:RNA polymerase II cis-regulatory region sequence-specific DNA binding"/>
    <property type="evidence" value="ECO:0007669"/>
    <property type="project" value="TreeGrafter"/>
</dbReference>
<dbReference type="Proteomes" id="UP000663852">
    <property type="component" value="Unassembled WGS sequence"/>
</dbReference>
<keyword evidence="3 5" id="KW-0863">Zinc-finger</keyword>
<dbReference type="PANTHER" id="PTHR23226:SF409">
    <property type="entry name" value="ZINC FINGER PROTEIN 275"/>
    <property type="match status" value="1"/>
</dbReference>
<feature type="domain" description="C2H2-type" evidence="7">
    <location>
        <begin position="254"/>
        <end position="281"/>
    </location>
</feature>
<gene>
    <name evidence="8" type="ORF">EDS130_LOCUS6606</name>
    <name evidence="9" type="ORF">XAT740_LOCUS43600</name>
</gene>
<evidence type="ECO:0000313" key="11">
    <source>
        <dbReference type="Proteomes" id="UP000663852"/>
    </source>
</evidence>
<evidence type="ECO:0000256" key="2">
    <source>
        <dbReference type="ARBA" id="ARBA00022737"/>
    </source>
</evidence>
<evidence type="ECO:0000313" key="10">
    <source>
        <dbReference type="Proteomes" id="UP000663828"/>
    </source>
</evidence>
<evidence type="ECO:0000256" key="3">
    <source>
        <dbReference type="ARBA" id="ARBA00022771"/>
    </source>
</evidence>
<dbReference type="OrthoDB" id="5062908at2759"/>
<organism evidence="8 11">
    <name type="scientific">Adineta ricciae</name>
    <name type="common">Rotifer</name>
    <dbReference type="NCBI Taxonomy" id="249248"/>
    <lineage>
        <taxon>Eukaryota</taxon>
        <taxon>Metazoa</taxon>
        <taxon>Spiralia</taxon>
        <taxon>Gnathifera</taxon>
        <taxon>Rotifera</taxon>
        <taxon>Eurotatoria</taxon>
        <taxon>Bdelloidea</taxon>
        <taxon>Adinetida</taxon>
        <taxon>Adinetidae</taxon>
        <taxon>Adineta</taxon>
    </lineage>
</organism>
<feature type="domain" description="C2H2-type" evidence="7">
    <location>
        <begin position="226"/>
        <end position="253"/>
    </location>
</feature>
<dbReference type="GO" id="GO:0008270">
    <property type="term" value="F:zinc ion binding"/>
    <property type="evidence" value="ECO:0007669"/>
    <property type="project" value="UniProtKB-KW"/>
</dbReference>
<evidence type="ECO:0000313" key="9">
    <source>
        <dbReference type="EMBL" id="CAF1560739.1"/>
    </source>
</evidence>